<dbReference type="PANTHER" id="PTHR38731:SF1">
    <property type="entry name" value="FECR PROTEIN DOMAIN-CONTAINING PROTEIN"/>
    <property type="match status" value="1"/>
</dbReference>
<dbReference type="AlphaFoldDB" id="E1X0D2"/>
<evidence type="ECO:0000313" key="4">
    <source>
        <dbReference type="Proteomes" id="UP000008963"/>
    </source>
</evidence>
<feature type="signal peptide" evidence="1">
    <location>
        <begin position="1"/>
        <end position="19"/>
    </location>
</feature>
<reference evidence="4" key="1">
    <citation type="journal article" date="2013" name="ISME J.">
        <title>A small predatory core genome in the divergent marine Bacteriovorax marinus SJ and the terrestrial Bdellovibrio bacteriovorus.</title>
        <authorList>
            <person name="Crossman L.C."/>
            <person name="Chen H."/>
            <person name="Cerdeno-Tarraga A.M."/>
            <person name="Brooks K."/>
            <person name="Quail M.A."/>
            <person name="Pineiro S.A."/>
            <person name="Hobley L."/>
            <person name="Sockett R.E."/>
            <person name="Bentley S.D."/>
            <person name="Parkhill J."/>
            <person name="Williams H.N."/>
            <person name="Stine O.C."/>
        </authorList>
    </citation>
    <scope>NUCLEOTIDE SEQUENCE [LARGE SCALE GENOMIC DNA]</scope>
    <source>
        <strain evidence="4">ATCC BAA-682 / DSM 15412 / SJ</strain>
    </source>
</reference>
<feature type="chain" id="PRO_5003154805" evidence="1">
    <location>
        <begin position="20"/>
        <end position="613"/>
    </location>
</feature>
<dbReference type="InterPro" id="IPR006860">
    <property type="entry name" value="FecR"/>
</dbReference>
<dbReference type="STRING" id="862908.BMS_1503"/>
<evidence type="ECO:0000259" key="2">
    <source>
        <dbReference type="Pfam" id="PF04773"/>
    </source>
</evidence>
<dbReference type="HOGENOM" id="CLU_445338_0_0_7"/>
<proteinExistence type="predicted"/>
<dbReference type="RefSeq" id="WP_014244143.1">
    <property type="nucleotide sequence ID" value="NC_016620.1"/>
</dbReference>
<name>E1X0D2_HALMS</name>
<dbReference type="Pfam" id="PF04773">
    <property type="entry name" value="FecR"/>
    <property type="match status" value="1"/>
</dbReference>
<dbReference type="OrthoDB" id="5291222at2"/>
<keyword evidence="4" id="KW-1185">Reference proteome</keyword>
<evidence type="ECO:0000313" key="3">
    <source>
        <dbReference type="EMBL" id="CBW26360.1"/>
    </source>
</evidence>
<sequence>MHKIIFCILFLSLNFKTLAKVNIASVSKIRGNVSVLSPGDHKAHRLKLNDQLAEDASVVTYKNSFVRIVFKDGSSASLGPMSKLIVTKMDEKGEGIITLLKGQLRSKVSRSTENKKKHKFLVRTKSAALGVRGTEFQTIYNPSNNITNLLTYEGEVAISKGEHRVLAGRSYEERASALSSNKLSRSQKHRLKNKLTNVVENSLNSEKAVVVKGGQFSSSIGGVKSATLPVNISPTQLNILYANADLVENQSASDAVAIVDDSKPSTLKIVQQDAPKEGLYDKSSSKYAQKSGGFIDIKSGLYIPPAKDSEFSHTKKTYIAKNVGGIDPVTGQYIAPKGLALDAERGFVSKDSGSDEQRKRSLAQAKALNDVIEKDVVIKNHEYEKPVRVYSQLELFTKDSISVQLSSISNKIEHSNSNTTANKVFEESGKGLSVGWNHSSSGKWQPVTNFHFKNIRFSSTELTPFSQGSSNLFGVDIGMRRYLSERFNFSALLRLHQNFYTAASEALVYRLQKSTFTNLEIGGQFFIIKSKRYDIDISLAYAFAPSKTARDVEIESSSMLSIGGGFRYWANDFLWLKLNALSQSTSYDIKSSHYTATDDNSMFNLGLEIGFVL</sequence>
<gene>
    <name evidence="3" type="ordered locus">BMS_1503</name>
</gene>
<keyword evidence="1" id="KW-0732">Signal</keyword>
<dbReference type="eggNOG" id="COG4254">
    <property type="taxonomic scope" value="Bacteria"/>
</dbReference>
<dbReference type="Proteomes" id="UP000008963">
    <property type="component" value="Chromosome"/>
</dbReference>
<dbReference type="KEGG" id="bmx:BMS_1503"/>
<evidence type="ECO:0000256" key="1">
    <source>
        <dbReference type="SAM" id="SignalP"/>
    </source>
</evidence>
<accession>E1X0D2</accession>
<organism evidence="3 4">
    <name type="scientific">Halobacteriovorax marinus (strain ATCC BAA-682 / DSM 15412 / SJ)</name>
    <name type="common">Bacteriovorax marinus</name>
    <dbReference type="NCBI Taxonomy" id="862908"/>
    <lineage>
        <taxon>Bacteria</taxon>
        <taxon>Pseudomonadati</taxon>
        <taxon>Bdellovibrionota</taxon>
        <taxon>Bacteriovoracia</taxon>
        <taxon>Bacteriovoracales</taxon>
        <taxon>Halobacteriovoraceae</taxon>
        <taxon>Halobacteriovorax</taxon>
    </lineage>
</organism>
<dbReference type="PANTHER" id="PTHR38731">
    <property type="entry name" value="LIPL45-RELATED LIPOPROTEIN-RELATED"/>
    <property type="match status" value="1"/>
</dbReference>
<feature type="domain" description="FecR protein" evidence="2">
    <location>
        <begin position="58"/>
        <end position="156"/>
    </location>
</feature>
<protein>
    <submittedName>
        <fullName evidence="3">Membrane protein</fullName>
    </submittedName>
</protein>
<dbReference type="EMBL" id="FQ312005">
    <property type="protein sequence ID" value="CBW26360.1"/>
    <property type="molecule type" value="Genomic_DNA"/>
</dbReference>
<dbReference type="Gene3D" id="2.60.120.1440">
    <property type="match status" value="1"/>
</dbReference>
<dbReference type="PATRIC" id="fig|862908.3.peg.1432"/>